<keyword evidence="2" id="KW-1185">Reference proteome</keyword>
<accession>A0ABD0QD51</accession>
<comment type="caution">
    <text evidence="1">The sequence shown here is derived from an EMBL/GenBank/DDBJ whole genome shotgun (WGS) entry which is preliminary data.</text>
</comment>
<dbReference type="Proteomes" id="UP001529510">
    <property type="component" value="Unassembled WGS sequence"/>
</dbReference>
<name>A0ABD0QD51_CIRMR</name>
<protein>
    <submittedName>
        <fullName evidence="1">Uncharacterized protein</fullName>
    </submittedName>
</protein>
<dbReference type="PANTHER" id="PTHR46530">
    <property type="entry name" value="PROTEIN MONO-ADP-RIBOSYLTRANSFERASE PARP4"/>
    <property type="match status" value="1"/>
</dbReference>
<dbReference type="InterPro" id="IPR031273">
    <property type="entry name" value="PARP4"/>
</dbReference>
<dbReference type="AlphaFoldDB" id="A0ABD0QD51"/>
<reference evidence="1 2" key="1">
    <citation type="submission" date="2024-05" db="EMBL/GenBank/DDBJ databases">
        <title>Genome sequencing and assembly of Indian major carp, Cirrhinus mrigala (Hamilton, 1822).</title>
        <authorList>
            <person name="Mohindra V."/>
            <person name="Chowdhury L.M."/>
            <person name="Lal K."/>
            <person name="Jena J.K."/>
        </authorList>
    </citation>
    <scope>NUCLEOTIDE SEQUENCE [LARGE SCALE GENOMIC DNA]</scope>
    <source>
        <strain evidence="1">CM1030</strain>
        <tissue evidence="1">Blood</tissue>
    </source>
</reference>
<dbReference type="EMBL" id="JAMKFB020000009">
    <property type="protein sequence ID" value="KAL0184104.1"/>
    <property type="molecule type" value="Genomic_DNA"/>
</dbReference>
<sequence length="51" mass="5473">GSGGSTDLLLPPCRGVRNILLLSDGHVQNQPLTLQLVQENSCHTRLFTCGL</sequence>
<feature type="non-terminal residue" evidence="1">
    <location>
        <position position="51"/>
    </location>
</feature>
<feature type="non-terminal residue" evidence="1">
    <location>
        <position position="1"/>
    </location>
</feature>
<evidence type="ECO:0000313" key="2">
    <source>
        <dbReference type="Proteomes" id="UP001529510"/>
    </source>
</evidence>
<organism evidence="1 2">
    <name type="scientific">Cirrhinus mrigala</name>
    <name type="common">Mrigala</name>
    <dbReference type="NCBI Taxonomy" id="683832"/>
    <lineage>
        <taxon>Eukaryota</taxon>
        <taxon>Metazoa</taxon>
        <taxon>Chordata</taxon>
        <taxon>Craniata</taxon>
        <taxon>Vertebrata</taxon>
        <taxon>Euteleostomi</taxon>
        <taxon>Actinopterygii</taxon>
        <taxon>Neopterygii</taxon>
        <taxon>Teleostei</taxon>
        <taxon>Ostariophysi</taxon>
        <taxon>Cypriniformes</taxon>
        <taxon>Cyprinidae</taxon>
        <taxon>Labeoninae</taxon>
        <taxon>Labeonini</taxon>
        <taxon>Cirrhinus</taxon>
    </lineage>
</organism>
<evidence type="ECO:0000313" key="1">
    <source>
        <dbReference type="EMBL" id="KAL0184104.1"/>
    </source>
</evidence>
<proteinExistence type="predicted"/>
<gene>
    <name evidence="1" type="ORF">M9458_019800</name>
</gene>
<dbReference type="PANTHER" id="PTHR46530:SF1">
    <property type="entry name" value="PROTEIN MONO-ADP-RIBOSYLTRANSFERASE PARP4"/>
    <property type="match status" value="1"/>
</dbReference>